<dbReference type="EMBL" id="JRYO01000143">
    <property type="protein sequence ID" value="KHE92249.1"/>
    <property type="molecule type" value="Genomic_DNA"/>
</dbReference>
<sequence>MKKIEAIIRPQRLMAVSSMLYEMGIIGLNISELRGHGNEIGAVQVWRGREYKVDMHEKIKIEVVVSEAEVESVVKVIIGEAQTGAIGDGKIFITHIEAAYRIRSGEKWEDTAANTKGRVVKMSSAKSVEKTEAIGHPKSQSVL</sequence>
<protein>
    <submittedName>
        <fullName evidence="3">Nitrogen regulatory protein</fullName>
    </submittedName>
</protein>
<dbReference type="AlphaFoldDB" id="A0A0B0EI46"/>
<evidence type="ECO:0000313" key="3">
    <source>
        <dbReference type="EMBL" id="KHE92249.1"/>
    </source>
</evidence>
<comment type="similarity">
    <text evidence="2">Belongs to the P(II) protein family.</text>
</comment>
<dbReference type="Gene3D" id="3.30.70.120">
    <property type="match status" value="1"/>
</dbReference>
<evidence type="ECO:0000313" key="4">
    <source>
        <dbReference type="Proteomes" id="UP000030652"/>
    </source>
</evidence>
<evidence type="ECO:0000256" key="1">
    <source>
        <dbReference type="PIRSR" id="PIRSR602187-50"/>
    </source>
</evidence>
<dbReference type="PROSITE" id="PS51343">
    <property type="entry name" value="PII_GLNB_DOM"/>
    <property type="match status" value="1"/>
</dbReference>
<dbReference type="InterPro" id="IPR002187">
    <property type="entry name" value="N-reg_PII"/>
</dbReference>
<dbReference type="InterPro" id="IPR017918">
    <property type="entry name" value="N-reg_PII_CS"/>
</dbReference>
<dbReference type="InterPro" id="IPR011322">
    <property type="entry name" value="N-reg_PII-like_a/b"/>
</dbReference>
<keyword evidence="1" id="KW-0597">Phosphoprotein</keyword>
<organism evidence="3 4">
    <name type="scientific">Candidatus Scalindua brodae</name>
    <dbReference type="NCBI Taxonomy" id="237368"/>
    <lineage>
        <taxon>Bacteria</taxon>
        <taxon>Pseudomonadati</taxon>
        <taxon>Planctomycetota</taxon>
        <taxon>Candidatus Brocadiia</taxon>
        <taxon>Candidatus Brocadiales</taxon>
        <taxon>Candidatus Scalinduaceae</taxon>
        <taxon>Candidatus Scalindua</taxon>
    </lineage>
</organism>
<reference evidence="3 4" key="1">
    <citation type="submission" date="2014-10" db="EMBL/GenBank/DDBJ databases">
        <title>Draft genome of anammox bacterium scalindua brodae, obtained using differential coverage binning of sequence data from two enrichment reactors.</title>
        <authorList>
            <person name="Speth D.R."/>
            <person name="Russ L."/>
            <person name="Kartal B."/>
            <person name="Op den Camp H.J."/>
            <person name="Dutilh B.E."/>
            <person name="Jetten M.S."/>
        </authorList>
    </citation>
    <scope>NUCLEOTIDE SEQUENCE [LARGE SCALE GENOMIC DNA]</scope>
    <source>
        <strain evidence="3">RU1</strain>
    </source>
</reference>
<dbReference type="eggNOG" id="COG0347">
    <property type="taxonomic scope" value="Bacteria"/>
</dbReference>
<gene>
    <name evidence="3" type="ORF">SCABRO_02012</name>
</gene>
<accession>A0A0B0EI46</accession>
<dbReference type="GO" id="GO:0006808">
    <property type="term" value="P:regulation of nitrogen utilization"/>
    <property type="evidence" value="ECO:0007669"/>
    <property type="project" value="InterPro"/>
</dbReference>
<dbReference type="Pfam" id="PF00543">
    <property type="entry name" value="P-II"/>
    <property type="match status" value="1"/>
</dbReference>
<dbReference type="PANTHER" id="PTHR30115:SF11">
    <property type="entry name" value="NITROGEN REGULATORY PROTEIN P-II HOMOLOG"/>
    <property type="match status" value="1"/>
</dbReference>
<dbReference type="GO" id="GO:0005829">
    <property type="term" value="C:cytosol"/>
    <property type="evidence" value="ECO:0007669"/>
    <property type="project" value="TreeGrafter"/>
</dbReference>
<comment type="caution">
    <text evidence="3">The sequence shown here is derived from an EMBL/GenBank/DDBJ whole genome shotgun (WGS) entry which is preliminary data.</text>
</comment>
<feature type="modified residue" description="O-UMP-tyrosine" evidence="1">
    <location>
        <position position="51"/>
    </location>
</feature>
<dbReference type="PROSITE" id="PS00638">
    <property type="entry name" value="PII_GLNB_CTER"/>
    <property type="match status" value="1"/>
</dbReference>
<dbReference type="GO" id="GO:0030234">
    <property type="term" value="F:enzyme regulator activity"/>
    <property type="evidence" value="ECO:0007669"/>
    <property type="project" value="InterPro"/>
</dbReference>
<dbReference type="PANTHER" id="PTHR30115">
    <property type="entry name" value="NITROGEN REGULATORY PROTEIN P-II"/>
    <property type="match status" value="1"/>
</dbReference>
<dbReference type="SMART" id="SM00938">
    <property type="entry name" value="P-II"/>
    <property type="match status" value="1"/>
</dbReference>
<dbReference type="GO" id="GO:0005524">
    <property type="term" value="F:ATP binding"/>
    <property type="evidence" value="ECO:0007669"/>
    <property type="project" value="TreeGrafter"/>
</dbReference>
<name>A0A0B0EI46_9BACT</name>
<dbReference type="InterPro" id="IPR015867">
    <property type="entry name" value="N-reg_PII/ATP_PRibTrfase_C"/>
</dbReference>
<dbReference type="Proteomes" id="UP000030652">
    <property type="component" value="Unassembled WGS sequence"/>
</dbReference>
<dbReference type="PRINTS" id="PR00340">
    <property type="entry name" value="PIIGLNB"/>
</dbReference>
<proteinExistence type="inferred from homology"/>
<evidence type="ECO:0000256" key="2">
    <source>
        <dbReference type="RuleBase" id="RU003936"/>
    </source>
</evidence>
<dbReference type="PATRIC" id="fig|237368.3.peg.2173"/>
<dbReference type="SUPFAM" id="SSF54913">
    <property type="entry name" value="GlnB-like"/>
    <property type="match status" value="1"/>
</dbReference>